<protein>
    <recommendedName>
        <fullName evidence="3">Phytoene synthase</fullName>
    </recommendedName>
</protein>
<name>A0A4Q9H5E2_9BURK</name>
<dbReference type="EMBL" id="SIXI01000002">
    <property type="protein sequence ID" value="TBO32597.1"/>
    <property type="molecule type" value="Genomic_DNA"/>
</dbReference>
<evidence type="ECO:0008006" key="3">
    <source>
        <dbReference type="Google" id="ProtNLM"/>
    </source>
</evidence>
<dbReference type="Gene3D" id="1.10.600.10">
    <property type="entry name" value="Farnesyl Diphosphate Synthase"/>
    <property type="match status" value="1"/>
</dbReference>
<organism evidence="1 2">
    <name type="scientific">Aquabacterium lacunae</name>
    <dbReference type="NCBI Taxonomy" id="2528630"/>
    <lineage>
        <taxon>Bacteria</taxon>
        <taxon>Pseudomonadati</taxon>
        <taxon>Pseudomonadota</taxon>
        <taxon>Betaproteobacteria</taxon>
        <taxon>Burkholderiales</taxon>
        <taxon>Aquabacterium</taxon>
    </lineage>
</organism>
<dbReference type="InterPro" id="IPR002060">
    <property type="entry name" value="Squ/phyt_synthse"/>
</dbReference>
<accession>A0A4Q9H5E2</accession>
<dbReference type="Pfam" id="PF00494">
    <property type="entry name" value="SQS_PSY"/>
    <property type="match status" value="1"/>
</dbReference>
<dbReference type="OrthoDB" id="9807580at2"/>
<comment type="caution">
    <text evidence="1">The sequence shown here is derived from an EMBL/GenBank/DDBJ whole genome shotgun (WGS) entry which is preliminary data.</text>
</comment>
<gene>
    <name evidence="1" type="ORF">EYS42_05270</name>
</gene>
<dbReference type="AlphaFoldDB" id="A0A4Q9H5E2"/>
<dbReference type="InterPro" id="IPR008949">
    <property type="entry name" value="Isoprenoid_synthase_dom_sf"/>
</dbReference>
<evidence type="ECO:0000313" key="1">
    <source>
        <dbReference type="EMBL" id="TBO32597.1"/>
    </source>
</evidence>
<sequence length="295" mass="32891">MWPLNASGPLPALVMSVSPDTPFPRPGSALDLALKTAGAHRPRLTAWAQWWHEISRIPYEVSDPAVGEKKLLWWQHAVADAQGQPPQHPRLKALLGESTPPDWAPLPPAACWSGQLQALQDLLHQTRWLDSAGLQRHMQHSTGLAVEGAAWILGVREPAALAAARDLGVALRKAHILTRVGQDAHAGWLHLPVDLLQQHGTKAHEWTRPAADAPSEAMKQLMRQWQQQTLADLRDSLARLNQAAGAQRPALRPLRVLTALNVKLLEDLDAHDYQILRQRISVGPWRKWFTAWRTR</sequence>
<dbReference type="Proteomes" id="UP000292120">
    <property type="component" value="Unassembled WGS sequence"/>
</dbReference>
<proteinExistence type="predicted"/>
<dbReference type="SUPFAM" id="SSF48576">
    <property type="entry name" value="Terpenoid synthases"/>
    <property type="match status" value="1"/>
</dbReference>
<evidence type="ECO:0000313" key="2">
    <source>
        <dbReference type="Proteomes" id="UP000292120"/>
    </source>
</evidence>
<reference evidence="1 2" key="1">
    <citation type="submission" date="2019-02" db="EMBL/GenBank/DDBJ databases">
        <title>Aquabacterium sp. strain KMB7.</title>
        <authorList>
            <person name="Chen W.-M."/>
        </authorList>
    </citation>
    <scope>NUCLEOTIDE SEQUENCE [LARGE SCALE GENOMIC DNA]</scope>
    <source>
        <strain evidence="1 2">KMB7</strain>
    </source>
</reference>
<keyword evidence="2" id="KW-1185">Reference proteome</keyword>